<gene>
    <name evidence="2" type="ORF">EV680_11532</name>
    <name evidence="3" type="ORF">LVJ78_03590</name>
</gene>
<protein>
    <recommendedName>
        <fullName evidence="6">DUF202 domain-containing protein</fullName>
    </recommendedName>
</protein>
<sequence>MNKHNQSDILSINQVQLLLSEKRTSLSVMRTGIAMLALPLSIFSALIATSKYYEITHVWPLLALVSSINLLLIAFSAYLIIRSLRRMHRYDQAIAAIKREHETLKKLI</sequence>
<keyword evidence="1" id="KW-0472">Membrane</keyword>
<dbReference type="EMBL" id="SLXE01000015">
    <property type="protein sequence ID" value="TCP05976.1"/>
    <property type="molecule type" value="Genomic_DNA"/>
</dbReference>
<feature type="transmembrane region" description="Helical" evidence="1">
    <location>
        <begin position="59"/>
        <end position="81"/>
    </location>
</feature>
<keyword evidence="1" id="KW-1133">Transmembrane helix</keyword>
<feature type="transmembrane region" description="Helical" evidence="1">
    <location>
        <begin position="32"/>
        <end position="53"/>
    </location>
</feature>
<keyword evidence="4" id="KW-1185">Reference proteome</keyword>
<keyword evidence="1" id="KW-0812">Transmembrane</keyword>
<evidence type="ECO:0008006" key="6">
    <source>
        <dbReference type="Google" id="ProtNLM"/>
    </source>
</evidence>
<accession>A0AAE9GU97</accession>
<evidence type="ECO:0000313" key="5">
    <source>
        <dbReference type="Proteomes" id="UP000829756"/>
    </source>
</evidence>
<evidence type="ECO:0000256" key="1">
    <source>
        <dbReference type="SAM" id="Phobius"/>
    </source>
</evidence>
<evidence type="ECO:0000313" key="4">
    <source>
        <dbReference type="Proteomes" id="UP000294721"/>
    </source>
</evidence>
<proteinExistence type="predicted"/>
<evidence type="ECO:0000313" key="3">
    <source>
        <dbReference type="EMBL" id="UOO80105.1"/>
    </source>
</evidence>
<dbReference type="KEGG" id="usu:LVJ78_03590"/>
<organism evidence="3 5">
    <name type="scientific">Uruburuella suis</name>
    <dbReference type="NCBI Taxonomy" id="252130"/>
    <lineage>
        <taxon>Bacteria</taxon>
        <taxon>Pseudomonadati</taxon>
        <taxon>Pseudomonadota</taxon>
        <taxon>Betaproteobacteria</taxon>
        <taxon>Neisseriales</taxon>
        <taxon>Neisseriaceae</taxon>
        <taxon>Uruburuella</taxon>
    </lineage>
</organism>
<evidence type="ECO:0000313" key="2">
    <source>
        <dbReference type="EMBL" id="TCP05976.1"/>
    </source>
</evidence>
<dbReference type="AlphaFoldDB" id="A0AAE9GU97"/>
<dbReference type="Proteomes" id="UP000829756">
    <property type="component" value="Chromosome"/>
</dbReference>
<name>A0AAE9GU97_9NEIS</name>
<dbReference type="RefSeq" id="WP_132953976.1">
    <property type="nucleotide sequence ID" value="NZ_CP091507.1"/>
</dbReference>
<reference evidence="2 4" key="1">
    <citation type="submission" date="2019-03" db="EMBL/GenBank/DDBJ databases">
        <title>Genomic Encyclopedia of Type Strains, Phase IV (KMG-IV): sequencing the most valuable type-strain genomes for metagenomic binning, comparative biology and taxonomic classification.</title>
        <authorList>
            <person name="Goeker M."/>
        </authorList>
    </citation>
    <scope>NUCLEOTIDE SEQUENCE [LARGE SCALE GENOMIC DNA]</scope>
    <source>
        <strain evidence="2 4">DSM 17474</strain>
    </source>
</reference>
<dbReference type="Proteomes" id="UP000294721">
    <property type="component" value="Unassembled WGS sequence"/>
</dbReference>
<reference evidence="3" key="2">
    <citation type="submission" date="2021-12" db="EMBL/GenBank/DDBJ databases">
        <authorList>
            <person name="Veyrier F.J."/>
        </authorList>
    </citation>
    <scope>NUCLEOTIDE SEQUENCE</scope>
    <source>
        <strain evidence="3">1258/02</strain>
    </source>
</reference>
<reference evidence="3" key="3">
    <citation type="journal article" date="2022" name="Res Sq">
        <title>Evolution of multicellular longitudinally dividing oral cavity symbionts (Neisseriaceae).</title>
        <authorList>
            <person name="Nyongesa S."/>
            <person name="Weber P."/>
            <person name="Bernet E."/>
            <person name="Pullido F."/>
            <person name="Nieckarz M."/>
            <person name="Delaby M."/>
            <person name="Nieves C."/>
            <person name="Viehboeck T."/>
            <person name="Krause N."/>
            <person name="Rivera-Millot A."/>
            <person name="Nakamura A."/>
            <person name="Vischer N."/>
            <person name="VanNieuwenhze M."/>
            <person name="Brun Y."/>
            <person name="Cava F."/>
            <person name="Bulgheresi S."/>
            <person name="Veyrier F."/>
        </authorList>
    </citation>
    <scope>NUCLEOTIDE SEQUENCE</scope>
    <source>
        <strain evidence="3">1258/02</strain>
    </source>
</reference>
<dbReference type="EMBL" id="CP091507">
    <property type="protein sequence ID" value="UOO80105.1"/>
    <property type="molecule type" value="Genomic_DNA"/>
</dbReference>